<organism evidence="1 2">
    <name type="scientific">Candidatus Nomurabacteria bacterium RIFCSPHIGHO2_01_FULL_40_24b</name>
    <dbReference type="NCBI Taxonomy" id="1801739"/>
    <lineage>
        <taxon>Bacteria</taxon>
        <taxon>Candidatus Nomuraibacteriota</taxon>
    </lineage>
</organism>
<protein>
    <recommendedName>
        <fullName evidence="3">Nucleotidyl transferase AbiEii/AbiGii toxin family protein</fullName>
    </recommendedName>
</protein>
<dbReference type="Proteomes" id="UP000177370">
    <property type="component" value="Unassembled WGS sequence"/>
</dbReference>
<comment type="caution">
    <text evidence="1">The sequence shown here is derived from an EMBL/GenBank/DDBJ whole genome shotgun (WGS) entry which is preliminary data.</text>
</comment>
<evidence type="ECO:0000313" key="2">
    <source>
        <dbReference type="Proteomes" id="UP000177370"/>
    </source>
</evidence>
<proteinExistence type="predicted"/>
<sequence length="213" mass="24842">MNFSLDNVLPNVRKPLEKLTGQAFIKKFYLAGGTAVALFFNHRRSDDLDFFSAESFKKTTLIKNLKKAGKFQNLKNEEDTLIGRLDGIKISFFTLPYALLEKPLKYKNLSVADPIDLAAMKILAISDRGTKRDFIDLYFLCKKMKPLDEFLILFQKKFGRYDFNIQHIIKSLTYFEDADKDEMPDMYINISWPTVKTFFRKERLSLAKKFFGI</sequence>
<accession>A0A1F6V5H6</accession>
<gene>
    <name evidence="1" type="ORF">A2647_02950</name>
</gene>
<reference evidence="1 2" key="1">
    <citation type="journal article" date="2016" name="Nat. Commun.">
        <title>Thousands of microbial genomes shed light on interconnected biogeochemical processes in an aquifer system.</title>
        <authorList>
            <person name="Anantharaman K."/>
            <person name="Brown C.T."/>
            <person name="Hug L.A."/>
            <person name="Sharon I."/>
            <person name="Castelle C.J."/>
            <person name="Probst A.J."/>
            <person name="Thomas B.C."/>
            <person name="Singh A."/>
            <person name="Wilkins M.J."/>
            <person name="Karaoz U."/>
            <person name="Brodie E.L."/>
            <person name="Williams K.H."/>
            <person name="Hubbard S.S."/>
            <person name="Banfield J.F."/>
        </authorList>
    </citation>
    <scope>NUCLEOTIDE SEQUENCE [LARGE SCALE GENOMIC DNA]</scope>
</reference>
<evidence type="ECO:0008006" key="3">
    <source>
        <dbReference type="Google" id="ProtNLM"/>
    </source>
</evidence>
<dbReference type="AlphaFoldDB" id="A0A1F6V5H6"/>
<dbReference type="Gene3D" id="3.10.450.620">
    <property type="entry name" value="JHP933, nucleotidyltransferase-like core domain"/>
    <property type="match status" value="1"/>
</dbReference>
<dbReference type="Pfam" id="PF08843">
    <property type="entry name" value="AbiEii"/>
    <property type="match status" value="1"/>
</dbReference>
<dbReference type="EMBL" id="MFTP01000026">
    <property type="protein sequence ID" value="OGI64872.1"/>
    <property type="molecule type" value="Genomic_DNA"/>
</dbReference>
<evidence type="ECO:0000313" key="1">
    <source>
        <dbReference type="EMBL" id="OGI64872.1"/>
    </source>
</evidence>
<name>A0A1F6V5H6_9BACT</name>
<dbReference type="InterPro" id="IPR014942">
    <property type="entry name" value="AbiEii"/>
</dbReference>